<accession>A0ABQ8HL81</accession>
<reference evidence="1 2" key="1">
    <citation type="submission" date="2021-02" db="EMBL/GenBank/DDBJ databases">
        <title>Plant Genome Project.</title>
        <authorList>
            <person name="Zhang R.-G."/>
        </authorList>
    </citation>
    <scope>NUCLEOTIDE SEQUENCE [LARGE SCALE GENOMIC DNA]</scope>
    <source>
        <tissue evidence="1">Leaves</tissue>
    </source>
</reference>
<keyword evidence="2" id="KW-1185">Reference proteome</keyword>
<comment type="caution">
    <text evidence="1">The sequence shown here is derived from an EMBL/GenBank/DDBJ whole genome shotgun (WGS) entry which is preliminary data.</text>
</comment>
<evidence type="ECO:0000313" key="2">
    <source>
        <dbReference type="Proteomes" id="UP000827721"/>
    </source>
</evidence>
<protein>
    <submittedName>
        <fullName evidence="1">Uncharacterized protein</fullName>
    </submittedName>
</protein>
<organism evidence="1 2">
    <name type="scientific">Xanthoceras sorbifolium</name>
    <dbReference type="NCBI Taxonomy" id="99658"/>
    <lineage>
        <taxon>Eukaryota</taxon>
        <taxon>Viridiplantae</taxon>
        <taxon>Streptophyta</taxon>
        <taxon>Embryophyta</taxon>
        <taxon>Tracheophyta</taxon>
        <taxon>Spermatophyta</taxon>
        <taxon>Magnoliopsida</taxon>
        <taxon>eudicotyledons</taxon>
        <taxon>Gunneridae</taxon>
        <taxon>Pentapetalae</taxon>
        <taxon>rosids</taxon>
        <taxon>malvids</taxon>
        <taxon>Sapindales</taxon>
        <taxon>Sapindaceae</taxon>
        <taxon>Xanthoceroideae</taxon>
        <taxon>Xanthoceras</taxon>
    </lineage>
</organism>
<sequence>MNSLRTNPPEKLQHMSGDEIYDYIIGESPSDYIRKLGAGPKPRSSFGVAACRCAQVEAVGRGVEEAEA</sequence>
<proteinExistence type="predicted"/>
<dbReference type="Proteomes" id="UP000827721">
    <property type="component" value="Unassembled WGS sequence"/>
</dbReference>
<gene>
    <name evidence="1" type="ORF">JRO89_XS09G0114200</name>
</gene>
<dbReference type="EMBL" id="JAFEMO010000009">
    <property type="protein sequence ID" value="KAH7565032.1"/>
    <property type="molecule type" value="Genomic_DNA"/>
</dbReference>
<name>A0ABQ8HL81_9ROSI</name>
<evidence type="ECO:0000313" key="1">
    <source>
        <dbReference type="EMBL" id="KAH7565032.1"/>
    </source>
</evidence>